<keyword evidence="1" id="KW-0347">Helicase</keyword>
<keyword evidence="2" id="KW-1185">Reference proteome</keyword>
<evidence type="ECO:0000313" key="2">
    <source>
        <dbReference type="Proteomes" id="UP001164539"/>
    </source>
</evidence>
<comment type="caution">
    <text evidence="1">The sequence shown here is derived from an EMBL/GenBank/DDBJ whole genome shotgun (WGS) entry which is preliminary data.</text>
</comment>
<gene>
    <name evidence="1" type="ORF">OWV82_022753</name>
</gene>
<keyword evidence="1" id="KW-0067">ATP-binding</keyword>
<accession>A0ACC1WXR4</accession>
<dbReference type="EMBL" id="CM051406">
    <property type="protein sequence ID" value="KAJ4702750.1"/>
    <property type="molecule type" value="Genomic_DNA"/>
</dbReference>
<proteinExistence type="predicted"/>
<organism evidence="1 2">
    <name type="scientific">Melia azedarach</name>
    <name type="common">Chinaberry tree</name>
    <dbReference type="NCBI Taxonomy" id="155640"/>
    <lineage>
        <taxon>Eukaryota</taxon>
        <taxon>Viridiplantae</taxon>
        <taxon>Streptophyta</taxon>
        <taxon>Embryophyta</taxon>
        <taxon>Tracheophyta</taxon>
        <taxon>Spermatophyta</taxon>
        <taxon>Magnoliopsida</taxon>
        <taxon>eudicotyledons</taxon>
        <taxon>Gunneridae</taxon>
        <taxon>Pentapetalae</taxon>
        <taxon>rosids</taxon>
        <taxon>malvids</taxon>
        <taxon>Sapindales</taxon>
        <taxon>Meliaceae</taxon>
        <taxon>Melia</taxon>
    </lineage>
</organism>
<protein>
    <submittedName>
        <fullName evidence="1">DNA helicase</fullName>
    </submittedName>
</protein>
<evidence type="ECO:0000313" key="1">
    <source>
        <dbReference type="EMBL" id="KAJ4702750.1"/>
    </source>
</evidence>
<keyword evidence="1" id="KW-0378">Hydrolase</keyword>
<name>A0ACC1WXR4_MELAZ</name>
<reference evidence="1 2" key="1">
    <citation type="journal article" date="2023" name="Science">
        <title>Complex scaffold remodeling in plant triterpene biosynthesis.</title>
        <authorList>
            <person name="De La Pena R."/>
            <person name="Hodgson H."/>
            <person name="Liu J.C."/>
            <person name="Stephenson M.J."/>
            <person name="Martin A.C."/>
            <person name="Owen C."/>
            <person name="Harkess A."/>
            <person name="Leebens-Mack J."/>
            <person name="Jimenez L.E."/>
            <person name="Osbourn A."/>
            <person name="Sattely E.S."/>
        </authorList>
    </citation>
    <scope>NUCLEOTIDE SEQUENCE [LARGE SCALE GENOMIC DNA]</scope>
    <source>
        <strain evidence="2">cv. JPN11</strain>
        <tissue evidence="1">Leaf</tissue>
    </source>
</reference>
<keyword evidence="1" id="KW-0547">Nucleotide-binding</keyword>
<dbReference type="Proteomes" id="UP001164539">
    <property type="component" value="Chromosome 13"/>
</dbReference>
<sequence length="839" mass="93613">MEAFGGYLVDEKAVRVENIFLEFLKSFRLDGNMGGEAYYEAEIEAMRSHESTTIFIDFSHVMLYNDLLQKAIADEYLRFEPYLKNACKRFVMEQNPTFISDDNPNKDINVAFFNIPFSKRLRELTTAEIGRLVSVTGVVTRTSEVRPELLQGTFKCLDCGSVIKNVEQQFKYTEPTICVNATCSNRKKWALLRQESKFADWQRVRMQETSKEIPAGSLPRSLDIILRHDIVEQARAGDTVVFTGTVVVIPDILALASTGERAECRREATQRKTSAVGHEGVRGLRSLGVRDLSYRLAFIANSVQIADGRRNSDIRNRKKDADEDDQHQFATEEVDEIQRMRNTPDFFNKLVDSIAPTVFGHQDIKRAIMLMLLGGVHKLTHEGINLRGDINVCVVGDPSCAKSQFLKYASGIVPRSVYTSGKSSSAAGLTATVAKEPETGEFCIEAGALMLADNGICCIDEFDKMDIRDQVAIHEAMEQQTISITKAGIQATLNARTSILAAANPAGGRYDKSKPLKYNVALPPAILSRFDLVYVMIDDPDDQTDYHIAHHIVRVHQKREDALAPAFTTAQLKRYIAYAKTLKPKLSSEARKLLVDSYVALRMGDTTPGGRVAYRMTVRQLEALIRLSEAIARSHLETQVHPRHVRVAVRLLKTSVISVESSEIDLSEFQEENHNDGDGGDDGHDDNDQGDGQAQPSSRTSEPASGDAENGASSANRQGKTLIISDEYFQRVTQALVMCLRQHEETVIQEGTGLAGMKQKDLIKWYVEQQNEKNNYSSMEEVKKEVSKLKAIIESLIRREGHLIVVDDGRQATTEIGQGEGRPSRDDRILAVAPNYVID</sequence>